<dbReference type="InterPro" id="IPR051979">
    <property type="entry name" value="B-box_zinc_finger"/>
</dbReference>
<keyword evidence="12" id="KW-1185">Reference proteome</keyword>
<evidence type="ECO:0000256" key="4">
    <source>
        <dbReference type="ARBA" id="ARBA00022771"/>
    </source>
</evidence>
<dbReference type="GO" id="GO:0008270">
    <property type="term" value="F:zinc ion binding"/>
    <property type="evidence" value="ECO:0007669"/>
    <property type="project" value="UniProtKB-KW"/>
</dbReference>
<evidence type="ECO:0000256" key="3">
    <source>
        <dbReference type="ARBA" id="ARBA00022737"/>
    </source>
</evidence>
<evidence type="ECO:0000256" key="7">
    <source>
        <dbReference type="ARBA" id="ARBA00023163"/>
    </source>
</evidence>
<keyword evidence="4 9" id="KW-0863">Zinc-finger</keyword>
<keyword evidence="5" id="KW-0862">Zinc</keyword>
<protein>
    <submittedName>
        <fullName evidence="11">Zinc finger protein CONSTANS-LIKE 4</fullName>
    </submittedName>
</protein>
<keyword evidence="3" id="KW-0677">Repeat</keyword>
<evidence type="ECO:0000259" key="10">
    <source>
        <dbReference type="PROSITE" id="PS50119"/>
    </source>
</evidence>
<dbReference type="EMBL" id="QZWG01000014">
    <property type="protein sequence ID" value="RZB68868.1"/>
    <property type="molecule type" value="Genomic_DNA"/>
</dbReference>
<keyword evidence="2" id="KW-0479">Metal-binding</keyword>
<keyword evidence="7" id="KW-0804">Transcription</keyword>
<keyword evidence="6" id="KW-0805">Transcription regulation</keyword>
<dbReference type="AlphaFoldDB" id="A0A445H5E3"/>
<dbReference type="PANTHER" id="PTHR31832">
    <property type="entry name" value="B-BOX ZINC FINGER PROTEIN 22"/>
    <property type="match status" value="1"/>
</dbReference>
<reference evidence="11 12" key="1">
    <citation type="submission" date="2018-09" db="EMBL/GenBank/DDBJ databases">
        <title>A high-quality reference genome of wild soybean provides a powerful tool to mine soybean genomes.</title>
        <authorList>
            <person name="Xie M."/>
            <person name="Chung C.Y.L."/>
            <person name="Li M.-W."/>
            <person name="Wong F.-L."/>
            <person name="Chan T.-F."/>
            <person name="Lam H.-M."/>
        </authorList>
    </citation>
    <scope>NUCLEOTIDE SEQUENCE [LARGE SCALE GENOMIC DNA]</scope>
    <source>
        <strain evidence="12">cv. W05</strain>
        <tissue evidence="11">Hypocotyl of etiolated seedlings</tissue>
    </source>
</reference>
<dbReference type="Proteomes" id="UP000289340">
    <property type="component" value="Chromosome 14"/>
</dbReference>
<evidence type="ECO:0000256" key="6">
    <source>
        <dbReference type="ARBA" id="ARBA00023015"/>
    </source>
</evidence>
<dbReference type="CDD" id="cd19821">
    <property type="entry name" value="Bbox1_BBX-like"/>
    <property type="match status" value="2"/>
</dbReference>
<proteinExistence type="predicted"/>
<evidence type="ECO:0000256" key="1">
    <source>
        <dbReference type="ARBA" id="ARBA00004123"/>
    </source>
</evidence>
<comment type="subcellular location">
    <subcellularLocation>
        <location evidence="1">Nucleus</location>
    </subcellularLocation>
</comment>
<evidence type="ECO:0000256" key="8">
    <source>
        <dbReference type="ARBA" id="ARBA00023242"/>
    </source>
</evidence>
<evidence type="ECO:0000256" key="2">
    <source>
        <dbReference type="ARBA" id="ARBA00022723"/>
    </source>
</evidence>
<gene>
    <name evidence="11" type="ORF">D0Y65_038585</name>
</gene>
<dbReference type="SMART" id="SM00336">
    <property type="entry name" value="BBOX"/>
    <property type="match status" value="2"/>
</dbReference>
<keyword evidence="8" id="KW-0539">Nucleus</keyword>
<evidence type="ECO:0000313" key="12">
    <source>
        <dbReference type="Proteomes" id="UP000289340"/>
    </source>
</evidence>
<dbReference type="PANTHER" id="PTHR31832:SF63">
    <property type="entry name" value="B-BOX ZINC FINGER PROTEIN 23"/>
    <property type="match status" value="1"/>
</dbReference>
<comment type="caution">
    <text evidence="11">The sequence shown here is derived from an EMBL/GenBank/DDBJ whole genome shotgun (WGS) entry which is preliminary data.</text>
</comment>
<organism evidence="11 12">
    <name type="scientific">Glycine soja</name>
    <name type="common">Wild soybean</name>
    <dbReference type="NCBI Taxonomy" id="3848"/>
    <lineage>
        <taxon>Eukaryota</taxon>
        <taxon>Viridiplantae</taxon>
        <taxon>Streptophyta</taxon>
        <taxon>Embryophyta</taxon>
        <taxon>Tracheophyta</taxon>
        <taxon>Spermatophyta</taxon>
        <taxon>Magnoliopsida</taxon>
        <taxon>eudicotyledons</taxon>
        <taxon>Gunneridae</taxon>
        <taxon>Pentapetalae</taxon>
        <taxon>rosids</taxon>
        <taxon>fabids</taxon>
        <taxon>Fabales</taxon>
        <taxon>Fabaceae</taxon>
        <taxon>Papilionoideae</taxon>
        <taxon>50 kb inversion clade</taxon>
        <taxon>NPAAA clade</taxon>
        <taxon>indigoferoid/millettioid clade</taxon>
        <taxon>Phaseoleae</taxon>
        <taxon>Glycine</taxon>
        <taxon>Glycine subgen. Soja</taxon>
    </lineage>
</organism>
<dbReference type="InterPro" id="IPR000315">
    <property type="entry name" value="Znf_B-box"/>
</dbReference>
<feature type="domain" description="B box-type" evidence="10">
    <location>
        <begin position="90"/>
        <end position="137"/>
    </location>
</feature>
<name>A0A445H5E3_GLYSO</name>
<accession>A0A445H5E3</accession>
<evidence type="ECO:0000256" key="9">
    <source>
        <dbReference type="PROSITE-ProRule" id="PRU00024"/>
    </source>
</evidence>
<dbReference type="PROSITE" id="PS50119">
    <property type="entry name" value="ZF_BBOX"/>
    <property type="match status" value="1"/>
</dbReference>
<evidence type="ECO:0000313" key="11">
    <source>
        <dbReference type="EMBL" id="RZB68868.1"/>
    </source>
</evidence>
<sequence length="234" mass="26474">MIMYSAGYTGPWTIVESNMCRFDSNINVKALMLSLETTPSGHLSHDPRLIYFFAPLLSTATLYCRIDTTFLCGTCDSKVHAANKLVSRHPRVALCEVCKQASTHVTCKAGAAALCLTCDSEIHSTNPLASRHERIPITLFFEYVHSVKASSSINFHHCFFSDTDADVSTKEAEVASWLLNNLKTYLNSSQYLFSEKFRHRRWRHSSVEQLQAVHLRAPNIFLHSYFSRSRTFGV</sequence>
<dbReference type="InterPro" id="IPR049808">
    <property type="entry name" value="CONSTANS-like_Bbox1"/>
</dbReference>
<evidence type="ECO:0000256" key="5">
    <source>
        <dbReference type="ARBA" id="ARBA00022833"/>
    </source>
</evidence>
<dbReference type="GO" id="GO:0005634">
    <property type="term" value="C:nucleus"/>
    <property type="evidence" value="ECO:0007669"/>
    <property type="project" value="UniProtKB-SubCell"/>
</dbReference>